<evidence type="ECO:0000313" key="4">
    <source>
        <dbReference type="Proteomes" id="UP001501525"/>
    </source>
</evidence>
<keyword evidence="1" id="KW-0175">Coiled coil</keyword>
<organism evidence="3 4">
    <name type="scientific">Bartonella acomydis</name>
    <dbReference type="NCBI Taxonomy" id="686234"/>
    <lineage>
        <taxon>Bacteria</taxon>
        <taxon>Pseudomonadati</taxon>
        <taxon>Pseudomonadota</taxon>
        <taxon>Alphaproteobacteria</taxon>
        <taxon>Hyphomicrobiales</taxon>
        <taxon>Bartonellaceae</taxon>
        <taxon>Bartonella</taxon>
    </lineage>
</organism>
<evidence type="ECO:0000313" key="3">
    <source>
        <dbReference type="EMBL" id="GAA5100749.1"/>
    </source>
</evidence>
<name>A0ABP9MRT0_9HYPH</name>
<feature type="coiled-coil region" evidence="1">
    <location>
        <begin position="121"/>
        <end position="148"/>
    </location>
</feature>
<dbReference type="Proteomes" id="UP001501525">
    <property type="component" value="Unassembled WGS sequence"/>
</dbReference>
<protein>
    <submittedName>
        <fullName evidence="3">Uncharacterized protein</fullName>
    </submittedName>
</protein>
<feature type="compositionally biased region" description="Basic residues" evidence="2">
    <location>
        <begin position="1"/>
        <end position="20"/>
    </location>
</feature>
<evidence type="ECO:0000256" key="1">
    <source>
        <dbReference type="SAM" id="Coils"/>
    </source>
</evidence>
<comment type="caution">
    <text evidence="3">The sequence shown here is derived from an EMBL/GenBank/DDBJ whole genome shotgun (WGS) entry which is preliminary data.</text>
</comment>
<gene>
    <name evidence="3" type="ORF">GCM10023260_12940</name>
</gene>
<reference evidence="4" key="1">
    <citation type="journal article" date="2019" name="Int. J. Syst. Evol. Microbiol.">
        <title>The Global Catalogue of Microorganisms (GCM) 10K type strain sequencing project: providing services to taxonomists for standard genome sequencing and annotation.</title>
        <authorList>
            <consortium name="The Broad Institute Genomics Platform"/>
            <consortium name="The Broad Institute Genome Sequencing Center for Infectious Disease"/>
            <person name="Wu L."/>
            <person name="Ma J."/>
        </authorList>
    </citation>
    <scope>NUCLEOTIDE SEQUENCE [LARGE SCALE GENOMIC DNA]</scope>
    <source>
        <strain evidence="4">JCM 17706</strain>
    </source>
</reference>
<proteinExistence type="predicted"/>
<dbReference type="RefSeq" id="WP_345097180.1">
    <property type="nucleotide sequence ID" value="NZ_BAABIY010000040.1"/>
</dbReference>
<evidence type="ECO:0000256" key="2">
    <source>
        <dbReference type="SAM" id="MobiDB-lite"/>
    </source>
</evidence>
<dbReference type="EMBL" id="BAABIY010000040">
    <property type="protein sequence ID" value="GAA5100749.1"/>
    <property type="molecule type" value="Genomic_DNA"/>
</dbReference>
<sequence length="181" mass="20904">MTLGKKRSKLKSTRKGRKQKGGLSHTVTPCLSAFQHSIEMRAKHFGLTIEEAKNPLASSYIGRLCLLGYKQNALGISKEQYEAAQRYLQIRNDYLCAKGLPHGYYDDFTHTPNEKAQQQWVQRTTDHYEKMQEVIKETQQQHRQYNLQAALQYLVVEDQPLSSLICALRLILNALHKHFTD</sequence>
<keyword evidence="4" id="KW-1185">Reference proteome</keyword>
<accession>A0ABP9MRT0</accession>
<feature type="region of interest" description="Disordered" evidence="2">
    <location>
        <begin position="1"/>
        <end position="24"/>
    </location>
</feature>